<keyword evidence="3" id="KW-1185">Reference proteome</keyword>
<feature type="region of interest" description="Disordered" evidence="1">
    <location>
        <begin position="1"/>
        <end position="25"/>
    </location>
</feature>
<dbReference type="AlphaFoldDB" id="A0AAN6Z1P7"/>
<accession>A0AAN6Z1P7</accession>
<proteinExistence type="predicted"/>
<organism evidence="2 3">
    <name type="scientific">Parathielavia appendiculata</name>
    <dbReference type="NCBI Taxonomy" id="2587402"/>
    <lineage>
        <taxon>Eukaryota</taxon>
        <taxon>Fungi</taxon>
        <taxon>Dikarya</taxon>
        <taxon>Ascomycota</taxon>
        <taxon>Pezizomycotina</taxon>
        <taxon>Sordariomycetes</taxon>
        <taxon>Sordariomycetidae</taxon>
        <taxon>Sordariales</taxon>
        <taxon>Chaetomiaceae</taxon>
        <taxon>Parathielavia</taxon>
    </lineage>
</organism>
<evidence type="ECO:0000313" key="3">
    <source>
        <dbReference type="Proteomes" id="UP001302602"/>
    </source>
</evidence>
<evidence type="ECO:0000256" key="1">
    <source>
        <dbReference type="SAM" id="MobiDB-lite"/>
    </source>
</evidence>
<comment type="caution">
    <text evidence="2">The sequence shown here is derived from an EMBL/GenBank/DDBJ whole genome shotgun (WGS) entry which is preliminary data.</text>
</comment>
<gene>
    <name evidence="2" type="ORF">N657DRAFT_647814</name>
</gene>
<protein>
    <submittedName>
        <fullName evidence="2">Uncharacterized protein</fullName>
    </submittedName>
</protein>
<sequence>MEKKADGAAKGKGKNTGKTQASSTMLSTDRLIKSLVMVLHAETIEMAFPYLTLHRQCWRLLRHVEGACDEVLRGLYMPAYMSGNRSCCSWLATSSGPPVRRPLQHAAKAFNG</sequence>
<dbReference type="GeneID" id="87830159"/>
<dbReference type="EMBL" id="MU853233">
    <property type="protein sequence ID" value="KAK4121628.1"/>
    <property type="molecule type" value="Genomic_DNA"/>
</dbReference>
<evidence type="ECO:0000313" key="2">
    <source>
        <dbReference type="EMBL" id="KAK4121628.1"/>
    </source>
</evidence>
<reference evidence="2" key="2">
    <citation type="submission" date="2023-05" db="EMBL/GenBank/DDBJ databases">
        <authorList>
            <consortium name="Lawrence Berkeley National Laboratory"/>
            <person name="Steindorff A."/>
            <person name="Hensen N."/>
            <person name="Bonometti L."/>
            <person name="Westerberg I."/>
            <person name="Brannstrom I.O."/>
            <person name="Guillou S."/>
            <person name="Cros-Aarteil S."/>
            <person name="Calhoun S."/>
            <person name="Haridas S."/>
            <person name="Kuo A."/>
            <person name="Mondo S."/>
            <person name="Pangilinan J."/>
            <person name="Riley R."/>
            <person name="Labutti K."/>
            <person name="Andreopoulos B."/>
            <person name="Lipzen A."/>
            <person name="Chen C."/>
            <person name="Yanf M."/>
            <person name="Daum C."/>
            <person name="Ng V."/>
            <person name="Clum A."/>
            <person name="Ohm R."/>
            <person name="Martin F."/>
            <person name="Silar P."/>
            <person name="Natvig D."/>
            <person name="Lalanne C."/>
            <person name="Gautier V."/>
            <person name="Ament-Velasquez S.L."/>
            <person name="Kruys A."/>
            <person name="Hutchinson M.I."/>
            <person name="Powell A.J."/>
            <person name="Barry K."/>
            <person name="Miller A.N."/>
            <person name="Grigoriev I.V."/>
            <person name="Debuchy R."/>
            <person name="Gladieux P."/>
            <person name="Thoren M.H."/>
            <person name="Johannesson H."/>
        </authorList>
    </citation>
    <scope>NUCLEOTIDE SEQUENCE</scope>
    <source>
        <strain evidence="2">CBS 731.68</strain>
    </source>
</reference>
<dbReference type="RefSeq" id="XP_062645399.1">
    <property type="nucleotide sequence ID" value="XM_062793390.1"/>
</dbReference>
<reference evidence="2" key="1">
    <citation type="journal article" date="2023" name="Mol. Phylogenet. Evol.">
        <title>Genome-scale phylogeny and comparative genomics of the fungal order Sordariales.</title>
        <authorList>
            <person name="Hensen N."/>
            <person name="Bonometti L."/>
            <person name="Westerberg I."/>
            <person name="Brannstrom I.O."/>
            <person name="Guillou S."/>
            <person name="Cros-Aarteil S."/>
            <person name="Calhoun S."/>
            <person name="Haridas S."/>
            <person name="Kuo A."/>
            <person name="Mondo S."/>
            <person name="Pangilinan J."/>
            <person name="Riley R."/>
            <person name="LaButti K."/>
            <person name="Andreopoulos B."/>
            <person name="Lipzen A."/>
            <person name="Chen C."/>
            <person name="Yan M."/>
            <person name="Daum C."/>
            <person name="Ng V."/>
            <person name="Clum A."/>
            <person name="Steindorff A."/>
            <person name="Ohm R.A."/>
            <person name="Martin F."/>
            <person name="Silar P."/>
            <person name="Natvig D.O."/>
            <person name="Lalanne C."/>
            <person name="Gautier V."/>
            <person name="Ament-Velasquez S.L."/>
            <person name="Kruys A."/>
            <person name="Hutchinson M.I."/>
            <person name="Powell A.J."/>
            <person name="Barry K."/>
            <person name="Miller A.N."/>
            <person name="Grigoriev I.V."/>
            <person name="Debuchy R."/>
            <person name="Gladieux P."/>
            <person name="Hiltunen Thoren M."/>
            <person name="Johannesson H."/>
        </authorList>
    </citation>
    <scope>NUCLEOTIDE SEQUENCE</scope>
    <source>
        <strain evidence="2">CBS 731.68</strain>
    </source>
</reference>
<name>A0AAN6Z1P7_9PEZI</name>
<dbReference type="Proteomes" id="UP001302602">
    <property type="component" value="Unassembled WGS sequence"/>
</dbReference>